<dbReference type="AlphaFoldDB" id="A0AB73B7F3"/>
<reference evidence="2 3" key="1">
    <citation type="submission" date="2019-06" db="EMBL/GenBank/DDBJ databases">
        <title>Whole genome shotgun sequence of Corynebacterium flavescens NBRC 14136.</title>
        <authorList>
            <person name="Hosoyama A."/>
            <person name="Uohara A."/>
            <person name="Ohji S."/>
            <person name="Ichikawa N."/>
        </authorList>
    </citation>
    <scope>NUCLEOTIDE SEQUENCE [LARGE SCALE GENOMIC DNA]</scope>
    <source>
        <strain evidence="2 3">NBRC 14136</strain>
    </source>
</reference>
<dbReference type="EMBL" id="BJNB01000016">
    <property type="protein sequence ID" value="GEB97765.1"/>
    <property type="molecule type" value="Genomic_DNA"/>
</dbReference>
<protein>
    <recommendedName>
        <fullName evidence="4">Secreted protein</fullName>
    </recommendedName>
</protein>
<gene>
    <name evidence="2" type="ORF">CFL01nite_12600</name>
</gene>
<comment type="caution">
    <text evidence="2">The sequence shown here is derived from an EMBL/GenBank/DDBJ whole genome shotgun (WGS) entry which is preliminary data.</text>
</comment>
<evidence type="ECO:0008006" key="4">
    <source>
        <dbReference type="Google" id="ProtNLM"/>
    </source>
</evidence>
<evidence type="ECO:0000256" key="1">
    <source>
        <dbReference type="SAM" id="MobiDB-lite"/>
    </source>
</evidence>
<proteinExistence type="predicted"/>
<evidence type="ECO:0000313" key="3">
    <source>
        <dbReference type="Proteomes" id="UP000315353"/>
    </source>
</evidence>
<dbReference type="Proteomes" id="UP000315353">
    <property type="component" value="Unassembled WGS sequence"/>
</dbReference>
<evidence type="ECO:0000313" key="2">
    <source>
        <dbReference type="EMBL" id="GEB97765.1"/>
    </source>
</evidence>
<dbReference type="GeneID" id="82880933"/>
<feature type="compositionally biased region" description="Acidic residues" evidence="1">
    <location>
        <begin position="49"/>
        <end position="61"/>
    </location>
</feature>
<sequence>MKHILFALGFSLGINTLLAAQWWNRRHEPTIETLEVLGAEWDSAPTYTPEEENDEEDEPLDPDELLEEVYDYLADPQEDEEEDDDGIDWECAWRTPGCEIFHIYPADSGHIVADDGTCPCHPETTPLHLDDGSITWAYTHRIGHVMPQTTDKTEHKEN</sequence>
<dbReference type="RefSeq" id="WP_075730315.1">
    <property type="nucleotide sequence ID" value="NZ_BJNB01000016.1"/>
</dbReference>
<feature type="region of interest" description="Disordered" evidence="1">
    <location>
        <begin position="40"/>
        <end position="61"/>
    </location>
</feature>
<accession>A0AB73B7F3</accession>
<organism evidence="2 3">
    <name type="scientific">Corynebacterium flavescens</name>
    <dbReference type="NCBI Taxonomy" id="28028"/>
    <lineage>
        <taxon>Bacteria</taxon>
        <taxon>Bacillati</taxon>
        <taxon>Actinomycetota</taxon>
        <taxon>Actinomycetes</taxon>
        <taxon>Mycobacteriales</taxon>
        <taxon>Corynebacteriaceae</taxon>
        <taxon>Corynebacterium</taxon>
    </lineage>
</organism>
<name>A0AB73B7F3_CORFL</name>